<dbReference type="FunFam" id="1.25.40.10:FF:000159">
    <property type="entry name" value="Tetratricopeptide repeat (TPR)-like superfamily protein"/>
    <property type="match status" value="1"/>
</dbReference>
<proteinExistence type="inferred from homology"/>
<feature type="region of interest" description="Disordered" evidence="7">
    <location>
        <begin position="794"/>
        <end position="816"/>
    </location>
</feature>
<evidence type="ECO:0000256" key="3">
    <source>
        <dbReference type="ARBA" id="ARBA00022737"/>
    </source>
</evidence>
<gene>
    <name evidence="8" type="ORF">H6P81_013641</name>
</gene>
<dbReference type="Proteomes" id="UP000825729">
    <property type="component" value="Unassembled WGS sequence"/>
</dbReference>
<dbReference type="InterPro" id="IPR011990">
    <property type="entry name" value="TPR-like_helical_dom_sf"/>
</dbReference>
<reference evidence="8 9" key="1">
    <citation type="submission" date="2021-07" db="EMBL/GenBank/DDBJ databases">
        <title>The Aristolochia fimbriata genome: insights into angiosperm evolution, floral development and chemical biosynthesis.</title>
        <authorList>
            <person name="Jiao Y."/>
        </authorList>
    </citation>
    <scope>NUCLEOTIDE SEQUENCE [LARGE SCALE GENOMIC DNA]</scope>
    <source>
        <strain evidence="8">IBCAS-2021</strain>
        <tissue evidence="8">Leaf</tissue>
    </source>
</reference>
<protein>
    <submittedName>
        <fullName evidence="8">Uncharacterized protein</fullName>
    </submittedName>
</protein>
<evidence type="ECO:0000313" key="8">
    <source>
        <dbReference type="EMBL" id="KAG9447513.1"/>
    </source>
</evidence>
<dbReference type="Pfam" id="PF23241">
    <property type="entry name" value="HAT_PRP39_C"/>
    <property type="match status" value="1"/>
</dbReference>
<dbReference type="Pfam" id="PF23240">
    <property type="entry name" value="HAT_PRP39_N"/>
    <property type="match status" value="1"/>
</dbReference>
<dbReference type="GO" id="GO:0000395">
    <property type="term" value="P:mRNA 5'-splice site recognition"/>
    <property type="evidence" value="ECO:0007669"/>
    <property type="project" value="TreeGrafter"/>
</dbReference>
<dbReference type="Gene3D" id="1.25.40.10">
    <property type="entry name" value="Tetratricopeptide repeat domain"/>
    <property type="match status" value="2"/>
</dbReference>
<dbReference type="AlphaFoldDB" id="A0AAV7EJX0"/>
<accession>A0AAV7EJX0</accession>
<feature type="region of interest" description="Disordered" evidence="7">
    <location>
        <begin position="994"/>
        <end position="1021"/>
    </location>
</feature>
<dbReference type="SUPFAM" id="SSF48452">
    <property type="entry name" value="TPR-like"/>
    <property type="match status" value="2"/>
</dbReference>
<evidence type="ECO:0000256" key="6">
    <source>
        <dbReference type="ARBA" id="ARBA00038019"/>
    </source>
</evidence>
<feature type="compositionally biased region" description="Low complexity" evidence="7">
    <location>
        <begin position="713"/>
        <end position="729"/>
    </location>
</feature>
<feature type="region of interest" description="Disordered" evidence="7">
    <location>
        <begin position="881"/>
        <end position="902"/>
    </location>
</feature>
<feature type="compositionally biased region" description="Low complexity" evidence="7">
    <location>
        <begin position="803"/>
        <end position="816"/>
    </location>
</feature>
<comment type="similarity">
    <text evidence="6">Belongs to the PRP39 family.</text>
</comment>
<dbReference type="GO" id="GO:0005685">
    <property type="term" value="C:U1 snRNP"/>
    <property type="evidence" value="ECO:0007669"/>
    <property type="project" value="TreeGrafter"/>
</dbReference>
<feature type="compositionally biased region" description="Low complexity" evidence="7">
    <location>
        <begin position="994"/>
        <end position="1020"/>
    </location>
</feature>
<keyword evidence="9" id="KW-1185">Reference proteome</keyword>
<evidence type="ECO:0000256" key="1">
    <source>
        <dbReference type="ARBA" id="ARBA00004123"/>
    </source>
</evidence>
<feature type="compositionally biased region" description="Polar residues" evidence="7">
    <location>
        <begin position="738"/>
        <end position="749"/>
    </location>
</feature>
<evidence type="ECO:0000256" key="2">
    <source>
        <dbReference type="ARBA" id="ARBA00022664"/>
    </source>
</evidence>
<evidence type="ECO:0000256" key="7">
    <source>
        <dbReference type="SAM" id="MobiDB-lite"/>
    </source>
</evidence>
<dbReference type="InterPro" id="IPR003107">
    <property type="entry name" value="HAT"/>
</dbReference>
<dbReference type="PANTHER" id="PTHR17204">
    <property type="entry name" value="PRE-MRNA PROCESSING PROTEIN PRP39-RELATED"/>
    <property type="match status" value="1"/>
</dbReference>
<evidence type="ECO:0000256" key="5">
    <source>
        <dbReference type="ARBA" id="ARBA00023242"/>
    </source>
</evidence>
<evidence type="ECO:0000256" key="4">
    <source>
        <dbReference type="ARBA" id="ARBA00023187"/>
    </source>
</evidence>
<organism evidence="8 9">
    <name type="scientific">Aristolochia fimbriata</name>
    <name type="common">White veined hardy Dutchman's pipe vine</name>
    <dbReference type="NCBI Taxonomy" id="158543"/>
    <lineage>
        <taxon>Eukaryota</taxon>
        <taxon>Viridiplantae</taxon>
        <taxon>Streptophyta</taxon>
        <taxon>Embryophyta</taxon>
        <taxon>Tracheophyta</taxon>
        <taxon>Spermatophyta</taxon>
        <taxon>Magnoliopsida</taxon>
        <taxon>Magnoliidae</taxon>
        <taxon>Piperales</taxon>
        <taxon>Aristolochiaceae</taxon>
        <taxon>Aristolochia</taxon>
    </lineage>
</organism>
<comment type="caution">
    <text evidence="8">The sequence shown here is derived from an EMBL/GenBank/DDBJ whole genome shotgun (WGS) entry which is preliminary data.</text>
</comment>
<name>A0AAV7EJX0_ARIFI</name>
<dbReference type="GO" id="GO:0000243">
    <property type="term" value="C:commitment complex"/>
    <property type="evidence" value="ECO:0007669"/>
    <property type="project" value="TreeGrafter"/>
</dbReference>
<dbReference type="InterPro" id="IPR059164">
    <property type="entry name" value="HAT_PRP39_C"/>
</dbReference>
<dbReference type="EMBL" id="JAINDJ010000005">
    <property type="protein sequence ID" value="KAG9447513.1"/>
    <property type="molecule type" value="Genomic_DNA"/>
</dbReference>
<dbReference type="PANTHER" id="PTHR17204:SF26">
    <property type="entry name" value="PRE-MRNA-PROCESSING FACTOR 39-2"/>
    <property type="match status" value="1"/>
</dbReference>
<keyword evidence="2" id="KW-0507">mRNA processing</keyword>
<dbReference type="SMART" id="SM00386">
    <property type="entry name" value="HAT"/>
    <property type="match status" value="6"/>
</dbReference>
<dbReference type="GO" id="GO:0071004">
    <property type="term" value="C:U2-type prespliceosome"/>
    <property type="evidence" value="ECO:0007669"/>
    <property type="project" value="TreeGrafter"/>
</dbReference>
<feature type="region of interest" description="Disordered" evidence="7">
    <location>
        <begin position="665"/>
        <end position="777"/>
    </location>
</feature>
<sequence>MVACEALPPRLEAAAPDEESSLRVLVEEDPGNFNAWTALIAEIEKTSPNDIQRISSVYDSFLVEFPLCYGYWKKYAEHTARICSVEEAVEIYERGVQSATYSVGLWASYCSFCVLSFEDPVDVRRLLERGLSYVGKDYLCHLLWDRYLEFEYSQKEWARVAYIYIRILRFPIKKLGSYYESFKRLVSMWEEEIKFVDNSSSELHSEALPDGDTKEIVAYQEQEILNVIKDLMDPPVGSLWKSSLKKYLCIGEYFYEKSSNLNVKISCFEGCIRRPYFHVKLLDDSQIQNWHEYLDFVETQEDFDWTVKLYERCLIPCANYPEFWIRYVELMEEKGGRELANLALARATQTFIKAVPGIHLFCARYKERIGDIIGARAAFQRCNSDIASQFIENVKRQANMERRQGNVEAALDIYKKAIGRAKEMHNSHAVSVLYVQFFQFTYMVTGDADSARDVLISGLHYLPQSKLLLEELIHFEKLHGRSRKLHVVDSIIAQATAPGSTIPEQLSVKDREQISSLFLELVDLCGTIHEIKKAWDRHQKLFPHLLWPASICKNTSGGDSLDKSEVCTPQNVVPHDSDNKGPILHDLNQNNTTHHEPLQDVTCQIPSKVSNNCSNDRLDEVGLELVEQEHPKLDMTEEREPAFDQIHEQCTDPQTLQSSREILQSVSLDDSDPPDKARPPPLETLTINSPDDESSKSESVYASYYDNGNPEVASSTNANLNTDTDATSNVVSMPPEIPSQSPAQPNSGSPHPARDLSPSKGEAPEHQQRISSSSRMLSHETTIMDNWHQASFPAQAPENQGSQGHAQAPVQHPQPQWQVSPAQHFAQAEVQSQTVMCNSYPYQQPQTWQDSQTQQTHSMQNQYPMGPAQAYPGGVFVPPSQSMQQPVGTTPQSITSGQSSGPVQAPAYQYPMQHKEQFLQMHSNHGYSPQLWQYYQQQQQLLLQQQHLLPQQQQQQQQQQQLLMIQQQQQLLLMQVQQQQQQQSQMALMHQQQQLLQQQQHQPHPQIAPQQQQTPPQQQQMTLSHVPAWNSYNSQVQQTLPVQHYTSTQHRQEYMQQAVGVQSQVQATIADSGAASTPVYQQQQTPFIQ</sequence>
<dbReference type="FunFam" id="1.25.40.10:FF:000064">
    <property type="entry name" value="Putative pre-mrna-processing factor 39"/>
    <property type="match status" value="1"/>
</dbReference>
<evidence type="ECO:0000313" key="9">
    <source>
        <dbReference type="Proteomes" id="UP000825729"/>
    </source>
</evidence>
<dbReference type="GO" id="GO:0030627">
    <property type="term" value="F:pre-mRNA 5'-splice site binding"/>
    <property type="evidence" value="ECO:0007669"/>
    <property type="project" value="TreeGrafter"/>
</dbReference>
<comment type="subcellular location">
    <subcellularLocation>
        <location evidence="1">Nucleus</location>
    </subcellularLocation>
</comment>
<keyword evidence="3" id="KW-0677">Repeat</keyword>
<keyword evidence="5" id="KW-0539">Nucleus</keyword>
<keyword evidence="4" id="KW-0508">mRNA splicing</keyword>